<name>A0ABN1V2C2_9ACTN</name>
<dbReference type="PANTHER" id="PTHR43433">
    <property type="entry name" value="HYDROLASE, ALPHA/BETA FOLD FAMILY PROTEIN"/>
    <property type="match status" value="1"/>
</dbReference>
<keyword evidence="3" id="KW-1185">Reference proteome</keyword>
<reference evidence="2 3" key="1">
    <citation type="journal article" date="2019" name="Int. J. Syst. Evol. Microbiol.">
        <title>The Global Catalogue of Microorganisms (GCM) 10K type strain sequencing project: providing services to taxonomists for standard genome sequencing and annotation.</title>
        <authorList>
            <consortium name="The Broad Institute Genomics Platform"/>
            <consortium name="The Broad Institute Genome Sequencing Center for Infectious Disease"/>
            <person name="Wu L."/>
            <person name="Ma J."/>
        </authorList>
    </citation>
    <scope>NUCLEOTIDE SEQUENCE [LARGE SCALE GENOMIC DNA]</scope>
    <source>
        <strain evidence="2 3">JCM 12696</strain>
    </source>
</reference>
<dbReference type="InterPro" id="IPR050471">
    <property type="entry name" value="AB_hydrolase"/>
</dbReference>
<dbReference type="SUPFAM" id="SSF53474">
    <property type="entry name" value="alpha/beta-Hydrolases"/>
    <property type="match status" value="1"/>
</dbReference>
<organism evidence="2 3">
    <name type="scientific">Streptomyces hebeiensis</name>
    <dbReference type="NCBI Taxonomy" id="229486"/>
    <lineage>
        <taxon>Bacteria</taxon>
        <taxon>Bacillati</taxon>
        <taxon>Actinomycetota</taxon>
        <taxon>Actinomycetes</taxon>
        <taxon>Kitasatosporales</taxon>
        <taxon>Streptomycetaceae</taxon>
        <taxon>Streptomyces</taxon>
    </lineage>
</organism>
<dbReference type="Proteomes" id="UP001501371">
    <property type="component" value="Unassembled WGS sequence"/>
</dbReference>
<evidence type="ECO:0000313" key="3">
    <source>
        <dbReference type="Proteomes" id="UP001501371"/>
    </source>
</evidence>
<dbReference type="InterPro" id="IPR029058">
    <property type="entry name" value="AB_hydrolase_fold"/>
</dbReference>
<dbReference type="Gene3D" id="3.40.50.1820">
    <property type="entry name" value="alpha/beta hydrolase"/>
    <property type="match status" value="1"/>
</dbReference>
<evidence type="ECO:0000313" key="2">
    <source>
        <dbReference type="EMBL" id="GAA1185962.1"/>
    </source>
</evidence>
<dbReference type="PRINTS" id="PR00111">
    <property type="entry name" value="ABHYDROLASE"/>
</dbReference>
<gene>
    <name evidence="2" type="ORF">GCM10009654_49410</name>
</gene>
<evidence type="ECO:0000259" key="1">
    <source>
        <dbReference type="Pfam" id="PF00561"/>
    </source>
</evidence>
<feature type="domain" description="AB hydrolase-1" evidence="1">
    <location>
        <begin position="17"/>
        <end position="264"/>
    </location>
</feature>
<protein>
    <submittedName>
        <fullName evidence="2">Alpha/beta hydrolase</fullName>
    </submittedName>
</protein>
<dbReference type="PANTHER" id="PTHR43433:SF1">
    <property type="entry name" value="BLL5160 PROTEIN"/>
    <property type="match status" value="1"/>
</dbReference>
<dbReference type="Pfam" id="PF00561">
    <property type="entry name" value="Abhydrolase_1"/>
    <property type="match status" value="1"/>
</dbReference>
<sequence>MKGPTSVLGERERDREPVVMLHALALDSSMWEAQRRALTERGHLVIAPDQRGFGGAPLGTDPPSLTVVADDLARALDGRGIDRAALVGASMGGYVLMEFLRRHPGRASAVALLSARAVADTAGERAERLRFAGAIGSAAREDTGPGRSNLTGPRRSSGKDLVARLVPLLVGATTRRDRPDVVARVLATALVADPAALAWAQRAVAERRDHTETLRSTRVPAVVIAGAEDELVPSARSRECADALPHGRLVTVADAGHLSPLENPGPVTEALCALLARTGAAAC</sequence>
<proteinExistence type="predicted"/>
<comment type="caution">
    <text evidence="2">The sequence shown here is derived from an EMBL/GenBank/DDBJ whole genome shotgun (WGS) entry which is preliminary data.</text>
</comment>
<keyword evidence="2" id="KW-0378">Hydrolase</keyword>
<dbReference type="GO" id="GO:0016787">
    <property type="term" value="F:hydrolase activity"/>
    <property type="evidence" value="ECO:0007669"/>
    <property type="project" value="UniProtKB-KW"/>
</dbReference>
<dbReference type="EMBL" id="BAAAKV010000050">
    <property type="protein sequence ID" value="GAA1185962.1"/>
    <property type="molecule type" value="Genomic_DNA"/>
</dbReference>
<dbReference type="InterPro" id="IPR000073">
    <property type="entry name" value="AB_hydrolase_1"/>
</dbReference>
<dbReference type="RefSeq" id="WP_344280784.1">
    <property type="nucleotide sequence ID" value="NZ_BAAAKV010000050.1"/>
</dbReference>
<accession>A0ABN1V2C2</accession>